<proteinExistence type="predicted"/>
<keyword evidence="1" id="KW-1133">Transmembrane helix</keyword>
<name>A0A0E9RIQ0_ANGAN</name>
<dbReference type="EMBL" id="GBXM01079546">
    <property type="protein sequence ID" value="JAH29031.1"/>
    <property type="molecule type" value="Transcribed_RNA"/>
</dbReference>
<keyword evidence="1" id="KW-0472">Membrane</keyword>
<protein>
    <submittedName>
        <fullName evidence="2">Uncharacterized protein</fullName>
    </submittedName>
</protein>
<accession>A0A0E9RIQ0</accession>
<sequence length="34" mass="3962">MVSFICTQIQVAIKVTVFLFTIIGNRTFSRSRRK</sequence>
<reference evidence="2" key="1">
    <citation type="submission" date="2014-11" db="EMBL/GenBank/DDBJ databases">
        <authorList>
            <person name="Amaro Gonzalez C."/>
        </authorList>
    </citation>
    <scope>NUCLEOTIDE SEQUENCE</scope>
</reference>
<dbReference type="AlphaFoldDB" id="A0A0E9RIQ0"/>
<evidence type="ECO:0000313" key="2">
    <source>
        <dbReference type="EMBL" id="JAH29031.1"/>
    </source>
</evidence>
<keyword evidence="1" id="KW-0812">Transmembrane</keyword>
<reference evidence="2" key="2">
    <citation type="journal article" date="2015" name="Fish Shellfish Immunol.">
        <title>Early steps in the European eel (Anguilla anguilla)-Vibrio vulnificus interaction in the gills: Role of the RtxA13 toxin.</title>
        <authorList>
            <person name="Callol A."/>
            <person name="Pajuelo D."/>
            <person name="Ebbesson L."/>
            <person name="Teles M."/>
            <person name="MacKenzie S."/>
            <person name="Amaro C."/>
        </authorList>
    </citation>
    <scope>NUCLEOTIDE SEQUENCE</scope>
</reference>
<evidence type="ECO:0000256" key="1">
    <source>
        <dbReference type="SAM" id="Phobius"/>
    </source>
</evidence>
<feature type="transmembrane region" description="Helical" evidence="1">
    <location>
        <begin position="12"/>
        <end position="28"/>
    </location>
</feature>
<organism evidence="2">
    <name type="scientific">Anguilla anguilla</name>
    <name type="common">European freshwater eel</name>
    <name type="synonym">Muraena anguilla</name>
    <dbReference type="NCBI Taxonomy" id="7936"/>
    <lineage>
        <taxon>Eukaryota</taxon>
        <taxon>Metazoa</taxon>
        <taxon>Chordata</taxon>
        <taxon>Craniata</taxon>
        <taxon>Vertebrata</taxon>
        <taxon>Euteleostomi</taxon>
        <taxon>Actinopterygii</taxon>
        <taxon>Neopterygii</taxon>
        <taxon>Teleostei</taxon>
        <taxon>Anguilliformes</taxon>
        <taxon>Anguillidae</taxon>
        <taxon>Anguilla</taxon>
    </lineage>
</organism>